<evidence type="ECO:0000256" key="1">
    <source>
        <dbReference type="SAM" id="MobiDB-lite"/>
    </source>
</evidence>
<evidence type="ECO:0000313" key="4">
    <source>
        <dbReference type="Proteomes" id="UP000076632"/>
    </source>
</evidence>
<name>A0A165JZS2_XYLHT</name>
<reference evidence="3 4" key="1">
    <citation type="journal article" date="2016" name="Fungal Biol.">
        <title>The genome of Xylona heveae provides a window into fungal endophytism.</title>
        <authorList>
            <person name="Gazis R."/>
            <person name="Kuo A."/>
            <person name="Riley R."/>
            <person name="LaButti K."/>
            <person name="Lipzen A."/>
            <person name="Lin J."/>
            <person name="Amirebrahimi M."/>
            <person name="Hesse C.N."/>
            <person name="Spatafora J.W."/>
            <person name="Henrissat B."/>
            <person name="Hainaut M."/>
            <person name="Grigoriev I.V."/>
            <person name="Hibbett D.S."/>
        </authorList>
    </citation>
    <scope>NUCLEOTIDE SEQUENCE [LARGE SCALE GENOMIC DNA]</scope>
    <source>
        <strain evidence="3 4">TC161</strain>
    </source>
</reference>
<proteinExistence type="predicted"/>
<gene>
    <name evidence="3" type="ORF">L228DRAFT_19358</name>
</gene>
<keyword evidence="2" id="KW-1133">Transmembrane helix</keyword>
<keyword evidence="2" id="KW-0472">Membrane</keyword>
<dbReference type="AlphaFoldDB" id="A0A165JZS2"/>
<feature type="region of interest" description="Disordered" evidence="1">
    <location>
        <begin position="917"/>
        <end position="984"/>
    </location>
</feature>
<keyword evidence="2" id="KW-0812">Transmembrane</keyword>
<accession>A0A165JZS2</accession>
<evidence type="ECO:0008006" key="5">
    <source>
        <dbReference type="Google" id="ProtNLM"/>
    </source>
</evidence>
<dbReference type="EMBL" id="KV407454">
    <property type="protein sequence ID" value="KZF26829.1"/>
    <property type="molecule type" value="Genomic_DNA"/>
</dbReference>
<protein>
    <recommendedName>
        <fullName evidence="5">F-box domain-containing protein</fullName>
    </recommendedName>
</protein>
<feature type="compositionally biased region" description="Polar residues" evidence="1">
    <location>
        <begin position="931"/>
        <end position="980"/>
    </location>
</feature>
<keyword evidence="4" id="KW-1185">Reference proteome</keyword>
<dbReference type="STRING" id="1328760.A0A165JZS2"/>
<feature type="region of interest" description="Disordered" evidence="1">
    <location>
        <begin position="680"/>
        <end position="740"/>
    </location>
</feature>
<dbReference type="Proteomes" id="UP000076632">
    <property type="component" value="Unassembled WGS sequence"/>
</dbReference>
<dbReference type="InterPro" id="IPR036047">
    <property type="entry name" value="F-box-like_dom_sf"/>
</dbReference>
<dbReference type="InParanoid" id="A0A165JZS2"/>
<feature type="transmembrane region" description="Helical" evidence="2">
    <location>
        <begin position="36"/>
        <end position="55"/>
    </location>
</feature>
<evidence type="ECO:0000313" key="3">
    <source>
        <dbReference type="EMBL" id="KZF26829.1"/>
    </source>
</evidence>
<sequence length="1046" mass="116269">MDRTVYKIEDLILILNGVLMYLQVADRSAMRLTCRTWSAVVNIIWPVILPSVFHLPREIVQMVYVFLSPLDFNSARHTCHGWMLGSLDRGLLALMLKRAGFWSSIPPSLVSSNKLSRPVRTSQEWNLSKVFSFECSLLPGWTGNGISTLYNRPHVTNTKNSASPSQFTGFFVASTIDFTELASGLVRAAHGVVSGLTFTVSACGRFVVVAEGCVTYIYRLTAQDAGIQPFTSVSCPARVLAVSMDTSSERFAIAVLLDGRMGLVCEVKRPKMRKAPKPSSVGLLSLDGSSKRSSNDFQFGSNPHYWTPEYMDQVRNALYKNQKQRITPKSREVKALLEGSGIGRETGPHSIYRNLCSNEDPPRSVAVCPSRRCVAFGCSAGVELHWVDAVNQHHLSRWFPLNTPGDFLHFVPCRKGEESTRRLRLISSMAHPYHGFSIKKRYFPSRDEDAIQKLLKEFRAHRKEGNALREVFETENTTGRDHFRAVPLSDGKHILYTDPVSNRLCIGVDTPLVGPTKLQRRITLIGEDDVVPTTYNSWYKSNESVRVVAGYGDNVWFFSIPSDVFADFKNGSKDGVWRSWVGREQPGLGLRFKGKKIGRIQGLVDVAIRGGGKTGLIIWGFGNTGVASVWKSDNGGKWAQSSPRDKWVQKDGQVVDASLFDNDDGMQKLSPLFEALKLDEGKSNRRSTKSKGRTILSPHLSHQPQKTNNKKKFTSSTYASPASLPSRKRNLSDSSDGADERYRGRLRLPTDLFSSEEVAHLPLPLISDLSDHEDENEDLASFCERMDIDGGDVHNLTGKLASMDLYYDPVDTLSDRLAQVTIDRAANAGFSAYRGMYSSFDESAMDIDFSDEDQEMSDDQDMSLPDMDDVSMDDIPELTADLGSDFDRDGDVTMTNGPWGSASSPFTGFGFGSNGASGLYQAQNPEHHPTSWVSPDLHQSLNPEQRPTTWVSSDLYQSQNTQHHPNSWVYNPSGPYQSSNPERHPTSWVSNALFDGGVEADNNSDEDYEPPETVELLDLAPNGYANGPVADAAEFQRLNCEMWGIE</sequence>
<organism evidence="3 4">
    <name type="scientific">Xylona heveae (strain CBS 132557 / TC161)</name>
    <dbReference type="NCBI Taxonomy" id="1328760"/>
    <lineage>
        <taxon>Eukaryota</taxon>
        <taxon>Fungi</taxon>
        <taxon>Dikarya</taxon>
        <taxon>Ascomycota</taxon>
        <taxon>Pezizomycotina</taxon>
        <taxon>Xylonomycetes</taxon>
        <taxon>Xylonales</taxon>
        <taxon>Xylonaceae</taxon>
        <taxon>Xylona</taxon>
    </lineage>
</organism>
<dbReference type="OrthoDB" id="1689567at2759"/>
<dbReference type="GeneID" id="28894736"/>
<evidence type="ECO:0000256" key="2">
    <source>
        <dbReference type="SAM" id="Phobius"/>
    </source>
</evidence>
<dbReference type="SUPFAM" id="SSF81383">
    <property type="entry name" value="F-box domain"/>
    <property type="match status" value="1"/>
</dbReference>
<dbReference type="RefSeq" id="XP_018192384.1">
    <property type="nucleotide sequence ID" value="XM_018329599.1"/>
</dbReference>